<dbReference type="InterPro" id="IPR005548">
    <property type="entry name" value="Cell_div_FtsQ/DivIB_C"/>
</dbReference>
<sequence length="249" mass="28892">MSNQRRIDPEVVKASRMRLLARIGKAFMLAGMIGGTLFTGWWLNGVMTVENWKIEGDTQLKQAIAEQLEAMDKRDFISTRPDLLREEWMKRQPDLASVQITRVLPDSLHIRAVARVPAALWQDEENELQLFDDKGNAYRTLRRGESPDLPLLRVSREQLKPAHQLLELLRSQNSDAIPALSEIRAGNRYWQIYFSKGVTWKLPFGDERESIAQLSTLIKQPRWSNRNWKIDARQQARWFIRPAKYGGVI</sequence>
<dbReference type="KEGG" id="maes:Ga0123461_0423"/>
<dbReference type="PANTHER" id="PTHR35851">
    <property type="entry name" value="CELL DIVISION PROTEIN FTSQ"/>
    <property type="match status" value="1"/>
</dbReference>
<evidence type="ECO:0000313" key="9">
    <source>
        <dbReference type="EMBL" id="ATX78864.1"/>
    </source>
</evidence>
<protein>
    <submittedName>
        <fullName evidence="9">Cell division septal protein FtsQ</fullName>
    </submittedName>
</protein>
<feature type="transmembrane region" description="Helical" evidence="7">
    <location>
        <begin position="26"/>
        <end position="43"/>
    </location>
</feature>
<evidence type="ECO:0000256" key="4">
    <source>
        <dbReference type="ARBA" id="ARBA00022692"/>
    </source>
</evidence>
<proteinExistence type="predicted"/>
<dbReference type="GO" id="GO:0090529">
    <property type="term" value="P:cell septum assembly"/>
    <property type="evidence" value="ECO:0007669"/>
    <property type="project" value="InterPro"/>
</dbReference>
<keyword evidence="7" id="KW-0472">Membrane</keyword>
<evidence type="ECO:0000256" key="1">
    <source>
        <dbReference type="ARBA" id="ARBA00022475"/>
    </source>
</evidence>
<evidence type="ECO:0000313" key="10">
    <source>
        <dbReference type="Proteomes" id="UP000231701"/>
    </source>
</evidence>
<accession>A0A2K8L1P7</accession>
<dbReference type="PANTHER" id="PTHR35851:SF1">
    <property type="entry name" value="CELL DIVISION PROTEIN FTSQ"/>
    <property type="match status" value="1"/>
</dbReference>
<keyword evidence="10" id="KW-1185">Reference proteome</keyword>
<feature type="domain" description="Cell division protein FtsQ/DivIB C-terminal" evidence="8">
    <location>
        <begin position="119"/>
        <end position="221"/>
    </location>
</feature>
<organism evidence="9 10">
    <name type="scientific">Mariprofundus aestuarium</name>
    <dbReference type="NCBI Taxonomy" id="1921086"/>
    <lineage>
        <taxon>Bacteria</taxon>
        <taxon>Pseudomonadati</taxon>
        <taxon>Pseudomonadota</taxon>
        <taxon>Candidatius Mariprofundia</taxon>
        <taxon>Mariprofundales</taxon>
        <taxon>Mariprofundaceae</taxon>
        <taxon>Mariprofundus</taxon>
    </lineage>
</organism>
<evidence type="ECO:0000256" key="3">
    <source>
        <dbReference type="ARBA" id="ARBA00022618"/>
    </source>
</evidence>
<evidence type="ECO:0000256" key="5">
    <source>
        <dbReference type="ARBA" id="ARBA00022989"/>
    </source>
</evidence>
<keyword evidence="5 7" id="KW-1133">Transmembrane helix</keyword>
<name>A0A2K8L1P7_MARES</name>
<evidence type="ECO:0000256" key="7">
    <source>
        <dbReference type="SAM" id="Phobius"/>
    </source>
</evidence>
<reference evidence="9 10" key="1">
    <citation type="submission" date="2016-12" db="EMBL/GenBank/DDBJ databases">
        <title>Isolation and genomic insights into novel planktonic Zetaproteobacteria from stratified waters of the Chesapeake Bay.</title>
        <authorList>
            <person name="McAllister S.M."/>
            <person name="Kato S."/>
            <person name="Chan C.S."/>
            <person name="Chiu B.K."/>
            <person name="Field E.K."/>
        </authorList>
    </citation>
    <scope>NUCLEOTIDE SEQUENCE [LARGE SCALE GENOMIC DNA]</scope>
    <source>
        <strain evidence="9 10">CP-5</strain>
    </source>
</reference>
<evidence type="ECO:0000256" key="6">
    <source>
        <dbReference type="ARBA" id="ARBA00023306"/>
    </source>
</evidence>
<dbReference type="Proteomes" id="UP000231701">
    <property type="component" value="Chromosome"/>
</dbReference>
<keyword evidence="3 9" id="KW-0132">Cell division</keyword>
<dbReference type="AlphaFoldDB" id="A0A2K8L1P7"/>
<evidence type="ECO:0000256" key="2">
    <source>
        <dbReference type="ARBA" id="ARBA00022519"/>
    </source>
</evidence>
<dbReference type="RefSeq" id="WP_100276821.1">
    <property type="nucleotide sequence ID" value="NZ_CP018799.1"/>
</dbReference>
<dbReference type="EMBL" id="CP018799">
    <property type="protein sequence ID" value="ATX78864.1"/>
    <property type="molecule type" value="Genomic_DNA"/>
</dbReference>
<dbReference type="InterPro" id="IPR026579">
    <property type="entry name" value="FtsQ"/>
</dbReference>
<evidence type="ECO:0000259" key="8">
    <source>
        <dbReference type="Pfam" id="PF03799"/>
    </source>
</evidence>
<gene>
    <name evidence="9" type="ORF">Ga0123461_0423</name>
</gene>
<dbReference type="OrthoDB" id="5292556at2"/>
<keyword evidence="6" id="KW-0131">Cell cycle</keyword>
<keyword evidence="4 7" id="KW-0812">Transmembrane</keyword>
<keyword evidence="2" id="KW-0997">Cell inner membrane</keyword>
<dbReference type="Pfam" id="PF03799">
    <property type="entry name" value="FtsQ_DivIB_C"/>
    <property type="match status" value="1"/>
</dbReference>
<keyword evidence="1" id="KW-1003">Cell membrane</keyword>